<reference evidence="3 4" key="1">
    <citation type="journal article" date="2019" name="Int. J. Syst. Evol. Microbiol.">
        <title>The Global Catalogue of Microorganisms (GCM) 10K type strain sequencing project: providing services to taxonomists for standard genome sequencing and annotation.</title>
        <authorList>
            <consortium name="The Broad Institute Genomics Platform"/>
            <consortium name="The Broad Institute Genome Sequencing Center for Infectious Disease"/>
            <person name="Wu L."/>
            <person name="Ma J."/>
        </authorList>
    </citation>
    <scope>NUCLEOTIDE SEQUENCE [LARGE SCALE GENOMIC DNA]</scope>
    <source>
        <strain evidence="3 4">JCM 11269</strain>
    </source>
</reference>
<dbReference type="Gene3D" id="3.30.559.30">
    <property type="entry name" value="Nonribosomal peptide synthetase, condensation domain"/>
    <property type="match status" value="1"/>
</dbReference>
<dbReference type="SUPFAM" id="SSF52777">
    <property type="entry name" value="CoA-dependent acyltransferases"/>
    <property type="match status" value="2"/>
</dbReference>
<proteinExistence type="predicted"/>
<evidence type="ECO:0000313" key="4">
    <source>
        <dbReference type="Proteomes" id="UP001501072"/>
    </source>
</evidence>
<name>A0ABN1T6D2_9ACTN</name>
<dbReference type="Pfam" id="PF00668">
    <property type="entry name" value="Condensation"/>
    <property type="match status" value="1"/>
</dbReference>
<keyword evidence="4" id="KW-1185">Reference proteome</keyword>
<sequence length="699" mass="73938">MLTVVIDPGRPPGDAPVLELSGPLETARLEAALARLAAAHTGAPAWHHRVHRHGPGRHTLRLTTHGATVREAFPAGRLADLLTHKVPDTPTARSFPATPLQRELIADADAHPGTDHQVEQLTWAWYGPLDLERFTSAWQSVVDRESVLRAAIDDGPEPRIVLHDRVTADVVQVPHGAVAWHTLVGRDRRRGIDIRRPGPLRITVLGGGPAGRDGGAPARVLLTYHHALLDGWSARLLVREFYRAYLAGGRLPGGERRPDLGDYTRWLAGRDTAPARELWSRILHPGPAATWPARPEAGGGTGTGRTRLRLTADQTEGLTTWAAHWGSTESGALQAAWALLLYRSGGARDVAPVRFSTTVSGRGIPFDGVEYMPGALRSPLPLSLVVDPRSSVPELLAQVRDRALDMAAYEWVSAGQIRSWTGDAGDPGDTLLVVENPPRGTDGLAAACAAQGFAVDPPESLGVRTAFPLTVVAHHDSDGGLVLTACHDRARLADATEVLTHSALLLGELPRRADPYTPLAEILELLPAAPPAVGMPPSGRFPPAGAPPPPPHITAQEETPAGPGTPDPAQDGTFAPPALVTLRHAAHPDAGAVCLVQSPGIPRSLYDRLARAYRGPEEIVLLPSPPGGAAHAGFRALRPLAEAGRLLVLGGFSGCGAVAYEIARLVALEGVRPPLVVLTDATAGTALARTLRTVAERIG</sequence>
<dbReference type="InterPro" id="IPR001242">
    <property type="entry name" value="Condensation_dom"/>
</dbReference>
<dbReference type="Proteomes" id="UP001501072">
    <property type="component" value="Unassembled WGS sequence"/>
</dbReference>
<accession>A0ABN1T6D2</accession>
<dbReference type="InterPro" id="IPR023213">
    <property type="entry name" value="CAT-like_dom_sf"/>
</dbReference>
<feature type="region of interest" description="Disordered" evidence="1">
    <location>
        <begin position="534"/>
        <end position="575"/>
    </location>
</feature>
<organism evidence="3 4">
    <name type="scientific">Streptomyces thermogriseus</name>
    <dbReference type="NCBI Taxonomy" id="75292"/>
    <lineage>
        <taxon>Bacteria</taxon>
        <taxon>Bacillati</taxon>
        <taxon>Actinomycetota</taxon>
        <taxon>Actinomycetes</taxon>
        <taxon>Kitasatosporales</taxon>
        <taxon>Streptomycetaceae</taxon>
        <taxon>Streptomyces</taxon>
    </lineage>
</organism>
<feature type="domain" description="Condensation" evidence="2">
    <location>
        <begin position="94"/>
        <end position="484"/>
    </location>
</feature>
<comment type="caution">
    <text evidence="3">The sequence shown here is derived from an EMBL/GenBank/DDBJ whole genome shotgun (WGS) entry which is preliminary data.</text>
</comment>
<dbReference type="PANTHER" id="PTHR45527:SF1">
    <property type="entry name" value="FATTY ACID SYNTHASE"/>
    <property type="match status" value="1"/>
</dbReference>
<dbReference type="EMBL" id="BAAAHU010000075">
    <property type="protein sequence ID" value="GAA1016114.1"/>
    <property type="molecule type" value="Genomic_DNA"/>
</dbReference>
<evidence type="ECO:0000259" key="2">
    <source>
        <dbReference type="Pfam" id="PF00668"/>
    </source>
</evidence>
<dbReference type="PANTHER" id="PTHR45527">
    <property type="entry name" value="NONRIBOSOMAL PEPTIDE SYNTHETASE"/>
    <property type="match status" value="1"/>
</dbReference>
<gene>
    <name evidence="3" type="ORF">GCM10009564_50490</name>
</gene>
<evidence type="ECO:0000313" key="3">
    <source>
        <dbReference type="EMBL" id="GAA1016114.1"/>
    </source>
</evidence>
<evidence type="ECO:0000256" key="1">
    <source>
        <dbReference type="SAM" id="MobiDB-lite"/>
    </source>
</evidence>
<protein>
    <recommendedName>
        <fullName evidence="2">Condensation domain-containing protein</fullName>
    </recommendedName>
</protein>
<dbReference type="Gene3D" id="3.30.559.10">
    <property type="entry name" value="Chloramphenicol acetyltransferase-like domain"/>
    <property type="match status" value="1"/>
</dbReference>